<dbReference type="AlphaFoldDB" id="A0A7I4EWK8"/>
<evidence type="ECO:0000313" key="2">
    <source>
        <dbReference type="Proteomes" id="UP000006727"/>
    </source>
</evidence>
<proteinExistence type="predicted"/>
<keyword evidence="2" id="KW-1185">Reference proteome</keyword>
<sequence length="65" mass="7223">MTTDKRKLFLHSESAFLTDLREALECVYTPKKYNHTINNLADGTTSSLHGVSIVDLETQVLSPDG</sequence>
<protein>
    <submittedName>
        <fullName evidence="1">Uncharacterized protein</fullName>
    </submittedName>
</protein>
<organism evidence="1 2">
    <name type="scientific">Physcomitrium patens</name>
    <name type="common">Spreading-leaved earth moss</name>
    <name type="synonym">Physcomitrella patens</name>
    <dbReference type="NCBI Taxonomy" id="3218"/>
    <lineage>
        <taxon>Eukaryota</taxon>
        <taxon>Viridiplantae</taxon>
        <taxon>Streptophyta</taxon>
        <taxon>Embryophyta</taxon>
        <taxon>Bryophyta</taxon>
        <taxon>Bryophytina</taxon>
        <taxon>Bryopsida</taxon>
        <taxon>Funariidae</taxon>
        <taxon>Funariales</taxon>
        <taxon>Funariaceae</taxon>
        <taxon>Physcomitrium</taxon>
    </lineage>
</organism>
<dbReference type="EMBL" id="ABEU02000008">
    <property type="status" value="NOT_ANNOTATED_CDS"/>
    <property type="molecule type" value="Genomic_DNA"/>
</dbReference>
<dbReference type="InParanoid" id="A0A7I4EWK8"/>
<reference evidence="1 2" key="1">
    <citation type="journal article" date="2008" name="Science">
        <title>The Physcomitrella genome reveals evolutionary insights into the conquest of land by plants.</title>
        <authorList>
            <person name="Rensing S."/>
            <person name="Lang D."/>
            <person name="Zimmer A."/>
            <person name="Terry A."/>
            <person name="Salamov A."/>
            <person name="Shapiro H."/>
            <person name="Nishiyama T."/>
            <person name="Perroud P.-F."/>
            <person name="Lindquist E."/>
            <person name="Kamisugi Y."/>
            <person name="Tanahashi T."/>
            <person name="Sakakibara K."/>
            <person name="Fujita T."/>
            <person name="Oishi K."/>
            <person name="Shin-I T."/>
            <person name="Kuroki Y."/>
            <person name="Toyoda A."/>
            <person name="Suzuki Y."/>
            <person name="Hashimoto A."/>
            <person name="Yamaguchi K."/>
            <person name="Sugano A."/>
            <person name="Kohara Y."/>
            <person name="Fujiyama A."/>
            <person name="Anterola A."/>
            <person name="Aoki S."/>
            <person name="Ashton N."/>
            <person name="Barbazuk W.B."/>
            <person name="Barker E."/>
            <person name="Bennetzen J."/>
            <person name="Bezanilla M."/>
            <person name="Blankenship R."/>
            <person name="Cho S.H."/>
            <person name="Dutcher S."/>
            <person name="Estelle M."/>
            <person name="Fawcett J.A."/>
            <person name="Gundlach H."/>
            <person name="Hanada K."/>
            <person name="Heyl A."/>
            <person name="Hicks K.A."/>
            <person name="Hugh J."/>
            <person name="Lohr M."/>
            <person name="Mayer K."/>
            <person name="Melkozernov A."/>
            <person name="Murata T."/>
            <person name="Nelson D."/>
            <person name="Pils B."/>
            <person name="Prigge M."/>
            <person name="Reiss B."/>
            <person name="Renner T."/>
            <person name="Rombauts S."/>
            <person name="Rushton P."/>
            <person name="Sanderfoot A."/>
            <person name="Schween G."/>
            <person name="Shiu S.-H."/>
            <person name="Stueber K."/>
            <person name="Theodoulou F.L."/>
            <person name="Tu H."/>
            <person name="Van de Peer Y."/>
            <person name="Verrier P.J."/>
            <person name="Waters E."/>
            <person name="Wood A."/>
            <person name="Yang L."/>
            <person name="Cove D."/>
            <person name="Cuming A."/>
            <person name="Hasebe M."/>
            <person name="Lucas S."/>
            <person name="Mishler D.B."/>
            <person name="Reski R."/>
            <person name="Grigoriev I."/>
            <person name="Quatrano R.S."/>
            <person name="Boore J.L."/>
        </authorList>
    </citation>
    <scope>NUCLEOTIDE SEQUENCE [LARGE SCALE GENOMIC DNA]</scope>
    <source>
        <strain evidence="1 2">cv. Gransden 2004</strain>
    </source>
</reference>
<dbReference type="Proteomes" id="UP000006727">
    <property type="component" value="Chromosome 8"/>
</dbReference>
<name>A0A7I4EWK8_PHYPA</name>
<accession>A0A7I4EWK8</accession>
<reference evidence="1" key="3">
    <citation type="submission" date="2020-12" db="UniProtKB">
        <authorList>
            <consortium name="EnsemblPlants"/>
        </authorList>
    </citation>
    <scope>IDENTIFICATION</scope>
</reference>
<reference evidence="1 2" key="2">
    <citation type="journal article" date="2018" name="Plant J.">
        <title>The Physcomitrella patens chromosome-scale assembly reveals moss genome structure and evolution.</title>
        <authorList>
            <person name="Lang D."/>
            <person name="Ullrich K.K."/>
            <person name="Murat F."/>
            <person name="Fuchs J."/>
            <person name="Jenkins J."/>
            <person name="Haas F.B."/>
            <person name="Piednoel M."/>
            <person name="Gundlach H."/>
            <person name="Van Bel M."/>
            <person name="Meyberg R."/>
            <person name="Vives C."/>
            <person name="Morata J."/>
            <person name="Symeonidi A."/>
            <person name="Hiss M."/>
            <person name="Muchero W."/>
            <person name="Kamisugi Y."/>
            <person name="Saleh O."/>
            <person name="Blanc G."/>
            <person name="Decker E.L."/>
            <person name="van Gessel N."/>
            <person name="Grimwood J."/>
            <person name="Hayes R.D."/>
            <person name="Graham S.W."/>
            <person name="Gunter L.E."/>
            <person name="McDaniel S.F."/>
            <person name="Hoernstein S.N.W."/>
            <person name="Larsson A."/>
            <person name="Li F.W."/>
            <person name="Perroud P.F."/>
            <person name="Phillips J."/>
            <person name="Ranjan P."/>
            <person name="Rokshar D.S."/>
            <person name="Rothfels C.J."/>
            <person name="Schneider L."/>
            <person name="Shu S."/>
            <person name="Stevenson D.W."/>
            <person name="Thummler F."/>
            <person name="Tillich M."/>
            <person name="Villarreal Aguilar J.C."/>
            <person name="Widiez T."/>
            <person name="Wong G.K."/>
            <person name="Wymore A."/>
            <person name="Zhang Y."/>
            <person name="Zimmer A.D."/>
            <person name="Quatrano R.S."/>
            <person name="Mayer K.F.X."/>
            <person name="Goodstein D."/>
            <person name="Casacuberta J.M."/>
            <person name="Vandepoele K."/>
            <person name="Reski R."/>
            <person name="Cuming A.C."/>
            <person name="Tuskan G.A."/>
            <person name="Maumus F."/>
            <person name="Salse J."/>
            <person name="Schmutz J."/>
            <person name="Rensing S.A."/>
        </authorList>
    </citation>
    <scope>NUCLEOTIDE SEQUENCE [LARGE SCALE GENOMIC DNA]</scope>
    <source>
        <strain evidence="1 2">cv. Gransden 2004</strain>
    </source>
</reference>
<dbReference type="Gramene" id="Pp3c8_6170V3.1">
    <property type="protein sequence ID" value="PAC:32965320.CDS.1"/>
    <property type="gene ID" value="Pp3c8_6170"/>
</dbReference>
<dbReference type="EnsemblPlants" id="Pp3c8_6170V3.1">
    <property type="protein sequence ID" value="PAC:32965320.CDS.1"/>
    <property type="gene ID" value="Pp3c8_6170"/>
</dbReference>
<evidence type="ECO:0000313" key="1">
    <source>
        <dbReference type="EnsemblPlants" id="PAC:32965320.CDS.1"/>
    </source>
</evidence>